<evidence type="ECO:0000256" key="4">
    <source>
        <dbReference type="ARBA" id="ARBA00023163"/>
    </source>
</evidence>
<dbReference type="EMBL" id="QDHA01000037">
    <property type="protein sequence ID" value="RCJ07476.1"/>
    <property type="molecule type" value="Genomic_DNA"/>
</dbReference>
<name>A0A367PKD4_CUPNE</name>
<dbReference type="InterPro" id="IPR036388">
    <property type="entry name" value="WH-like_DNA-bd_sf"/>
</dbReference>
<organism evidence="6 7">
    <name type="scientific">Cupriavidus necator</name>
    <name type="common">Alcaligenes eutrophus</name>
    <name type="synonym">Ralstonia eutropha</name>
    <dbReference type="NCBI Taxonomy" id="106590"/>
    <lineage>
        <taxon>Bacteria</taxon>
        <taxon>Pseudomonadati</taxon>
        <taxon>Pseudomonadota</taxon>
        <taxon>Betaproteobacteria</taxon>
        <taxon>Burkholderiales</taxon>
        <taxon>Burkholderiaceae</taxon>
        <taxon>Cupriavidus</taxon>
    </lineage>
</organism>
<dbReference type="SUPFAM" id="SSF53850">
    <property type="entry name" value="Periplasmic binding protein-like II"/>
    <property type="match status" value="1"/>
</dbReference>
<dbReference type="RefSeq" id="WP_114132728.1">
    <property type="nucleotide sequence ID" value="NZ_CP068434.1"/>
</dbReference>
<keyword evidence="3" id="KW-0238">DNA-binding</keyword>
<dbReference type="Proteomes" id="UP000253501">
    <property type="component" value="Unassembled WGS sequence"/>
</dbReference>
<keyword evidence="2" id="KW-0805">Transcription regulation</keyword>
<dbReference type="InterPro" id="IPR036390">
    <property type="entry name" value="WH_DNA-bd_sf"/>
</dbReference>
<dbReference type="GO" id="GO:0005829">
    <property type="term" value="C:cytosol"/>
    <property type="evidence" value="ECO:0007669"/>
    <property type="project" value="TreeGrafter"/>
</dbReference>
<evidence type="ECO:0000313" key="6">
    <source>
        <dbReference type="EMBL" id="RCJ07476.1"/>
    </source>
</evidence>
<dbReference type="Gene3D" id="1.10.10.10">
    <property type="entry name" value="Winged helix-like DNA-binding domain superfamily/Winged helix DNA-binding domain"/>
    <property type="match status" value="1"/>
</dbReference>
<dbReference type="Gene3D" id="3.40.190.290">
    <property type="match status" value="1"/>
</dbReference>
<dbReference type="InterPro" id="IPR050950">
    <property type="entry name" value="HTH-type_LysR_regulators"/>
</dbReference>
<comment type="caution">
    <text evidence="6">The sequence shown here is derived from an EMBL/GenBank/DDBJ whole genome shotgun (WGS) entry which is preliminary data.</text>
</comment>
<accession>A0A367PKD4</accession>
<evidence type="ECO:0000256" key="1">
    <source>
        <dbReference type="ARBA" id="ARBA00009437"/>
    </source>
</evidence>
<dbReference type="PANTHER" id="PTHR30419">
    <property type="entry name" value="HTH-TYPE TRANSCRIPTIONAL REGULATOR YBHD"/>
    <property type="match status" value="1"/>
</dbReference>
<gene>
    <name evidence="6" type="ORF">DDK22_15960</name>
</gene>
<keyword evidence="4" id="KW-0804">Transcription</keyword>
<dbReference type="SUPFAM" id="SSF46785">
    <property type="entry name" value="Winged helix' DNA-binding domain"/>
    <property type="match status" value="1"/>
</dbReference>
<protein>
    <submittedName>
        <fullName evidence="6">LysR family transcriptional regulator</fullName>
    </submittedName>
</protein>
<comment type="similarity">
    <text evidence="1">Belongs to the LysR transcriptional regulatory family.</text>
</comment>
<dbReference type="FunFam" id="1.10.10.10:FF:000001">
    <property type="entry name" value="LysR family transcriptional regulator"/>
    <property type="match status" value="1"/>
</dbReference>
<evidence type="ECO:0000313" key="7">
    <source>
        <dbReference type="Proteomes" id="UP000253501"/>
    </source>
</evidence>
<dbReference type="Pfam" id="PF00126">
    <property type="entry name" value="HTH_1"/>
    <property type="match status" value="1"/>
</dbReference>
<evidence type="ECO:0000256" key="3">
    <source>
        <dbReference type="ARBA" id="ARBA00023125"/>
    </source>
</evidence>
<dbReference type="InterPro" id="IPR005119">
    <property type="entry name" value="LysR_subst-bd"/>
</dbReference>
<dbReference type="InterPro" id="IPR000847">
    <property type="entry name" value="LysR_HTH_N"/>
</dbReference>
<reference evidence="6 7" key="1">
    <citation type="submission" date="2018-04" db="EMBL/GenBank/DDBJ databases">
        <title>Cupriavidus necator CR12 genome sequencing and assembly.</title>
        <authorList>
            <person name="Ben Fekih I."/>
            <person name="Mazhar H.S."/>
            <person name="Bello S.K."/>
            <person name="Rensing C."/>
        </authorList>
    </citation>
    <scope>NUCLEOTIDE SEQUENCE [LARGE SCALE GENOMIC DNA]</scope>
    <source>
        <strain evidence="6 7">CR12</strain>
    </source>
</reference>
<dbReference type="AlphaFoldDB" id="A0A367PKD4"/>
<evidence type="ECO:0000259" key="5">
    <source>
        <dbReference type="PROSITE" id="PS50931"/>
    </source>
</evidence>
<sequence>MKAFVSPSAELKMVDLAAFVATAETGSLSLAALRRGCSQSMVSRRVQDLETAIGARLFSRTGRGVQLTELGTALLPRARTLLAGAQAFLDEAMSTTGQPGGTVEVALPRWAAYGPVAALANAVCERYPKIRLVIHEYSSSDVTEKLAAGKLDVGVFHGASAEPPVNAQWLFASDVVLLGGRNSPLVRRKSVPLRRLDGARLVAPGTPSPAEVLLRDVASGLDIDVRIDVEINSGAMLREVVRQSDRYLITLAHSVTADVAAGGMHAARIVDPAIALHTFCGSGPKHLITPASLAVESCLVSILMAHHDTVTRLMADEEPAGRDASG</sequence>
<proteinExistence type="inferred from homology"/>
<dbReference type="Pfam" id="PF03466">
    <property type="entry name" value="LysR_substrate"/>
    <property type="match status" value="1"/>
</dbReference>
<feature type="domain" description="HTH lysR-type" evidence="5">
    <location>
        <begin position="11"/>
        <end position="68"/>
    </location>
</feature>
<dbReference type="GO" id="GO:0003677">
    <property type="term" value="F:DNA binding"/>
    <property type="evidence" value="ECO:0007669"/>
    <property type="project" value="UniProtKB-KW"/>
</dbReference>
<dbReference type="PANTHER" id="PTHR30419:SF8">
    <property type="entry name" value="NITROGEN ASSIMILATION TRANSCRIPTIONAL ACTIVATOR-RELATED"/>
    <property type="match status" value="1"/>
</dbReference>
<dbReference type="GO" id="GO:0003700">
    <property type="term" value="F:DNA-binding transcription factor activity"/>
    <property type="evidence" value="ECO:0007669"/>
    <property type="project" value="InterPro"/>
</dbReference>
<dbReference type="PROSITE" id="PS50931">
    <property type="entry name" value="HTH_LYSR"/>
    <property type="match status" value="1"/>
</dbReference>
<evidence type="ECO:0000256" key="2">
    <source>
        <dbReference type="ARBA" id="ARBA00023015"/>
    </source>
</evidence>